<dbReference type="AlphaFoldDB" id="A0A9P0B9F6"/>
<dbReference type="EMBL" id="OV121136">
    <property type="protein sequence ID" value="CAH0557825.1"/>
    <property type="molecule type" value="Genomic_DNA"/>
</dbReference>
<dbReference type="GO" id="GO:0018812">
    <property type="term" value="F:3-hydroxyacyl-CoA dehydratase activity"/>
    <property type="evidence" value="ECO:0007669"/>
    <property type="project" value="UniProtKB-ARBA"/>
</dbReference>
<dbReference type="PANTHER" id="PTHR43437">
    <property type="entry name" value="HYDROXYACYL-THIOESTER DEHYDRATASE TYPE 2, MITOCHONDRIAL-RELATED"/>
    <property type="match status" value="1"/>
</dbReference>
<evidence type="ECO:0000259" key="1">
    <source>
        <dbReference type="Pfam" id="PF01575"/>
    </source>
</evidence>
<dbReference type="InterPro" id="IPR002539">
    <property type="entry name" value="MaoC-like_dom"/>
</dbReference>
<accession>A0A9P0B9F6</accession>
<dbReference type="Gene3D" id="3.10.129.10">
    <property type="entry name" value="Hotdog Thioesterase"/>
    <property type="match status" value="1"/>
</dbReference>
<dbReference type="GO" id="GO:0005739">
    <property type="term" value="C:mitochondrion"/>
    <property type="evidence" value="ECO:0007669"/>
    <property type="project" value="TreeGrafter"/>
</dbReference>
<dbReference type="SUPFAM" id="SSF54637">
    <property type="entry name" value="Thioesterase/thiol ester dehydrase-isomerase"/>
    <property type="match status" value="1"/>
</dbReference>
<reference evidence="2" key="1">
    <citation type="submission" date="2021-12" db="EMBL/GenBank/DDBJ databases">
        <authorList>
            <person name="King R."/>
        </authorList>
    </citation>
    <scope>NUCLEOTIDE SEQUENCE</scope>
</reference>
<protein>
    <recommendedName>
        <fullName evidence="1">MaoC-like domain-containing protein</fullName>
    </recommendedName>
</protein>
<dbReference type="GO" id="GO:0019171">
    <property type="term" value="F:(3R)-hydroxyacyl-[acyl-carrier-protein] dehydratase activity"/>
    <property type="evidence" value="ECO:0007669"/>
    <property type="project" value="TreeGrafter"/>
</dbReference>
<dbReference type="Pfam" id="PF01575">
    <property type="entry name" value="MaoC_dehydratas"/>
    <property type="match status" value="1"/>
</dbReference>
<dbReference type="Proteomes" id="UP001154078">
    <property type="component" value="Chromosome 5"/>
</dbReference>
<keyword evidence="3" id="KW-1185">Reference proteome</keyword>
<dbReference type="InterPro" id="IPR029069">
    <property type="entry name" value="HotDog_dom_sf"/>
</dbReference>
<feature type="domain" description="MaoC-like" evidence="1">
    <location>
        <begin position="26"/>
        <end position="110"/>
    </location>
</feature>
<dbReference type="GO" id="GO:0006633">
    <property type="term" value="P:fatty acid biosynthetic process"/>
    <property type="evidence" value="ECO:0007669"/>
    <property type="project" value="TreeGrafter"/>
</dbReference>
<dbReference type="InterPro" id="IPR050965">
    <property type="entry name" value="UPF0336/Enoyl-CoA_hydratase"/>
</dbReference>
<proteinExistence type="predicted"/>
<evidence type="ECO:0000313" key="3">
    <source>
        <dbReference type="Proteomes" id="UP001154078"/>
    </source>
</evidence>
<evidence type="ECO:0000313" key="2">
    <source>
        <dbReference type="EMBL" id="CAH0557825.1"/>
    </source>
</evidence>
<organism evidence="2 3">
    <name type="scientific">Brassicogethes aeneus</name>
    <name type="common">Rape pollen beetle</name>
    <name type="synonym">Meligethes aeneus</name>
    <dbReference type="NCBI Taxonomy" id="1431903"/>
    <lineage>
        <taxon>Eukaryota</taxon>
        <taxon>Metazoa</taxon>
        <taxon>Ecdysozoa</taxon>
        <taxon>Arthropoda</taxon>
        <taxon>Hexapoda</taxon>
        <taxon>Insecta</taxon>
        <taxon>Pterygota</taxon>
        <taxon>Neoptera</taxon>
        <taxon>Endopterygota</taxon>
        <taxon>Coleoptera</taxon>
        <taxon>Polyphaga</taxon>
        <taxon>Cucujiformia</taxon>
        <taxon>Nitidulidae</taxon>
        <taxon>Meligethinae</taxon>
        <taxon>Brassicogethes</taxon>
    </lineage>
</organism>
<dbReference type="PANTHER" id="PTHR43437:SF3">
    <property type="entry name" value="HYDROXYACYL-THIOESTER DEHYDRATASE TYPE 2, MITOCHONDRIAL"/>
    <property type="match status" value="1"/>
</dbReference>
<name>A0A9P0B9F6_BRAAE</name>
<gene>
    <name evidence="2" type="ORF">MELIAE_LOCUS8434</name>
</gene>
<dbReference type="OrthoDB" id="201709at2759"/>
<sequence>MRFLTVVRGFSEIALKDFKVGSKVFATRKITRKDLEDFARISGDFNTVHMNEGVVHGAFLNSIVSGVIGTKLPGPGCLVVQQTLNFPKKCFINEEIKVTVELEEIRKIWKVSFNCKVEDKTVLFGDAKLVFIK</sequence>